<evidence type="ECO:0000313" key="1">
    <source>
        <dbReference type="EMBL" id="RKR81514.1"/>
    </source>
</evidence>
<organism evidence="1 2">
    <name type="scientific">Mucilaginibacter gracilis</name>
    <dbReference type="NCBI Taxonomy" id="423350"/>
    <lineage>
        <taxon>Bacteria</taxon>
        <taxon>Pseudomonadati</taxon>
        <taxon>Bacteroidota</taxon>
        <taxon>Sphingobacteriia</taxon>
        <taxon>Sphingobacteriales</taxon>
        <taxon>Sphingobacteriaceae</taxon>
        <taxon>Mucilaginibacter</taxon>
    </lineage>
</organism>
<reference evidence="1 2" key="1">
    <citation type="submission" date="2018-10" db="EMBL/GenBank/DDBJ databases">
        <title>Genomic Encyclopedia of Archaeal and Bacterial Type Strains, Phase II (KMG-II): from individual species to whole genera.</title>
        <authorList>
            <person name="Goeker M."/>
        </authorList>
    </citation>
    <scope>NUCLEOTIDE SEQUENCE [LARGE SCALE GENOMIC DNA]</scope>
    <source>
        <strain evidence="1 2">DSM 18602</strain>
    </source>
</reference>
<dbReference type="AlphaFoldDB" id="A0A495IZQ4"/>
<dbReference type="GO" id="GO:0016301">
    <property type="term" value="F:kinase activity"/>
    <property type="evidence" value="ECO:0007669"/>
    <property type="project" value="UniProtKB-KW"/>
</dbReference>
<proteinExistence type="predicted"/>
<dbReference type="OrthoDB" id="1132102at2"/>
<accession>A0A495IZQ4</accession>
<sequence length="190" mass="20761">MSSHHIIREKQEPALLVLGLDNFADDLLGQLLEWSPTLMVTADTAEQLNAFGIKFDVLIGDDGEGNLQSDIKYISRGSGTIAQAALNYLTANNYPAVNIITDELLLSDYLPFAGGINIVIFNQNKKIYPVLNGFTKWKPAGDVIEIMSEADGLTFTGLALTGNNLYKTTHDGFFTLRFNTPSVFIAESIA</sequence>
<keyword evidence="1" id="KW-0418">Kinase</keyword>
<dbReference type="RefSeq" id="WP_121197204.1">
    <property type="nucleotide sequence ID" value="NZ_RBKU01000001.1"/>
</dbReference>
<keyword evidence="1" id="KW-0808">Transferase</keyword>
<dbReference type="Proteomes" id="UP000268007">
    <property type="component" value="Unassembled WGS sequence"/>
</dbReference>
<name>A0A495IZQ4_9SPHI</name>
<comment type="caution">
    <text evidence="1">The sequence shown here is derived from an EMBL/GenBank/DDBJ whole genome shotgun (WGS) entry which is preliminary data.</text>
</comment>
<dbReference type="EMBL" id="RBKU01000001">
    <property type="protein sequence ID" value="RKR81514.1"/>
    <property type="molecule type" value="Genomic_DNA"/>
</dbReference>
<keyword evidence="2" id="KW-1185">Reference proteome</keyword>
<protein>
    <submittedName>
        <fullName evidence="1">Thiamine pyrophosphokinase</fullName>
    </submittedName>
</protein>
<evidence type="ECO:0000313" key="2">
    <source>
        <dbReference type="Proteomes" id="UP000268007"/>
    </source>
</evidence>
<gene>
    <name evidence="1" type="ORF">BDD43_1661</name>
</gene>